<dbReference type="Pfam" id="PF17291">
    <property type="entry name" value="M60-like_N"/>
    <property type="match status" value="1"/>
</dbReference>
<dbReference type="InterPro" id="IPR050728">
    <property type="entry name" value="Zinc_Metalloprotease_M4"/>
</dbReference>
<evidence type="ECO:0000256" key="3">
    <source>
        <dbReference type="ARBA" id="ARBA00022525"/>
    </source>
</evidence>
<keyword evidence="7" id="KW-1133">Transmembrane helix</keyword>
<dbReference type="Pfam" id="PF00746">
    <property type="entry name" value="Gram_pos_anchor"/>
    <property type="match status" value="1"/>
</dbReference>
<evidence type="ECO:0000313" key="11">
    <source>
        <dbReference type="Proteomes" id="UP000006997"/>
    </source>
</evidence>
<dbReference type="InterPro" id="IPR013783">
    <property type="entry name" value="Ig-like_fold"/>
</dbReference>
<dbReference type="AlphaFoldDB" id="J8E1R7"/>
<dbReference type="PROSITE" id="PS51723">
    <property type="entry name" value="PEPTIDASE_M60"/>
    <property type="match status" value="1"/>
</dbReference>
<dbReference type="HOGENOM" id="CLU_010725_0_0_9"/>
<feature type="region of interest" description="Disordered" evidence="6">
    <location>
        <begin position="964"/>
        <end position="1044"/>
    </location>
</feature>
<comment type="subcellular location">
    <subcellularLocation>
        <location evidence="1">Secreted</location>
        <location evidence="1">Cell wall</location>
        <topology evidence="1">Peptidoglycan-anchor</topology>
    </subcellularLocation>
</comment>
<evidence type="ECO:0000259" key="9">
    <source>
        <dbReference type="PROSITE" id="PS51723"/>
    </source>
</evidence>
<feature type="transmembrane region" description="Helical" evidence="7">
    <location>
        <begin position="1047"/>
        <end position="1064"/>
    </location>
</feature>
<keyword evidence="7" id="KW-0472">Membrane</keyword>
<dbReference type="SUPFAM" id="SSF49299">
    <property type="entry name" value="PKD domain"/>
    <property type="match status" value="1"/>
</dbReference>
<dbReference type="PANTHER" id="PTHR33794">
    <property type="entry name" value="BACILLOLYSIN"/>
    <property type="match status" value="1"/>
</dbReference>
<keyword evidence="7" id="KW-0812">Transmembrane</keyword>
<evidence type="ECO:0000256" key="6">
    <source>
        <dbReference type="SAM" id="MobiDB-lite"/>
    </source>
</evidence>
<feature type="domain" description="Gram-positive cocci surface proteins LPxTG" evidence="8">
    <location>
        <begin position="1037"/>
        <end position="1072"/>
    </location>
</feature>
<dbReference type="Gene3D" id="2.60.40.10">
    <property type="entry name" value="Immunoglobulins"/>
    <property type="match status" value="6"/>
</dbReference>
<dbReference type="InterPro" id="IPR042279">
    <property type="entry name" value="Pep_M60_3"/>
</dbReference>
<dbReference type="InterPro" id="IPR032179">
    <property type="entry name" value="Cry22Aa_Ig-like"/>
</dbReference>
<evidence type="ECO:0000256" key="2">
    <source>
        <dbReference type="ARBA" id="ARBA00022512"/>
    </source>
</evidence>
<evidence type="ECO:0000313" key="10">
    <source>
        <dbReference type="EMBL" id="EJQ90916.1"/>
    </source>
</evidence>
<feature type="domain" description="Peptidase M60" evidence="9">
    <location>
        <begin position="87"/>
        <end position="383"/>
    </location>
</feature>
<dbReference type="RefSeq" id="WP_002162344.1">
    <property type="nucleotide sequence ID" value="NZ_JH792116.1"/>
</dbReference>
<dbReference type="PROSITE" id="PS50847">
    <property type="entry name" value="GRAM_POS_ANCHORING"/>
    <property type="match status" value="1"/>
</dbReference>
<dbReference type="PATRIC" id="fig|1053219.3.peg.5776"/>
<reference evidence="10 11" key="1">
    <citation type="submission" date="2012-04" db="EMBL/GenBank/DDBJ databases">
        <title>The Genome Sequence of Bacillus cereus MC67.</title>
        <authorList>
            <consortium name="The Broad Institute Genome Sequencing Platform"/>
            <consortium name="The Broad Institute Genome Sequencing Center for Infectious Disease"/>
            <person name="Feldgarden M."/>
            <person name="Van der Auwera G.A."/>
            <person name="Mahillon J."/>
            <person name="Duprez V."/>
            <person name="Timmery S."/>
            <person name="Mattelet C."/>
            <person name="Dierick K."/>
            <person name="Sun M."/>
            <person name="Yu Z."/>
            <person name="Zhu L."/>
            <person name="Hu X."/>
            <person name="Shank E.B."/>
            <person name="Swiecicka I."/>
            <person name="Hansen B.M."/>
            <person name="Andrup L."/>
            <person name="Young S.K."/>
            <person name="Zeng Q."/>
            <person name="Gargeya S."/>
            <person name="Fitzgerald M."/>
            <person name="Haas B."/>
            <person name="Abouelleil A."/>
            <person name="Alvarado L."/>
            <person name="Arachchi H.M."/>
            <person name="Berlin A."/>
            <person name="Chapman S.B."/>
            <person name="Goldberg J."/>
            <person name="Griggs A."/>
            <person name="Gujja S."/>
            <person name="Hansen M."/>
            <person name="Howarth C."/>
            <person name="Imamovic A."/>
            <person name="Larimer J."/>
            <person name="McCowen C."/>
            <person name="Montmayeur A."/>
            <person name="Murphy C."/>
            <person name="Neiman D."/>
            <person name="Pearson M."/>
            <person name="Priest M."/>
            <person name="Roberts A."/>
            <person name="Saif S."/>
            <person name="Shea T."/>
            <person name="Sisk P."/>
            <person name="Sykes S."/>
            <person name="Wortman J."/>
            <person name="Nusbaum C."/>
            <person name="Birren B."/>
        </authorList>
    </citation>
    <scope>NUCLEOTIDE SEQUENCE [LARGE SCALE GENOMIC DNA]</scope>
    <source>
        <strain evidence="10 11">MC67</strain>
    </source>
</reference>
<keyword evidence="5" id="KW-0572">Peptidoglycan-anchor</keyword>
<feature type="compositionally biased region" description="Basic and acidic residues" evidence="6">
    <location>
        <begin position="1027"/>
        <end position="1038"/>
    </location>
</feature>
<dbReference type="Pfam" id="PF13402">
    <property type="entry name" value="Peptidase_M60"/>
    <property type="match status" value="1"/>
</dbReference>
<dbReference type="Gene3D" id="2.60.120.1250">
    <property type="entry name" value="Peptidase M60, enhancin-like domain 1"/>
    <property type="match status" value="1"/>
</dbReference>
<dbReference type="PANTHER" id="PTHR33794:SF3">
    <property type="entry name" value="NEUTRAL PROTEASE B"/>
    <property type="match status" value="1"/>
</dbReference>
<dbReference type="InterPro" id="IPR031161">
    <property type="entry name" value="Peptidase_M60_dom"/>
</dbReference>
<evidence type="ECO:0000256" key="1">
    <source>
        <dbReference type="ARBA" id="ARBA00004168"/>
    </source>
</evidence>
<dbReference type="SMART" id="SM01276">
    <property type="entry name" value="M60-like"/>
    <property type="match status" value="1"/>
</dbReference>
<dbReference type="Gene3D" id="3.40.390.80">
    <property type="entry name" value="Peptidase M60, enhancin-like domain 2"/>
    <property type="match status" value="1"/>
</dbReference>
<keyword evidence="3" id="KW-0964">Secreted</keyword>
<dbReference type="Gene3D" id="1.10.390.30">
    <property type="entry name" value="Peptidase M60, enhancin-like domain 3"/>
    <property type="match status" value="1"/>
</dbReference>
<dbReference type="InterPro" id="IPR019931">
    <property type="entry name" value="LPXTG_anchor"/>
</dbReference>
<dbReference type="InterPro" id="IPR035986">
    <property type="entry name" value="PKD_dom_sf"/>
</dbReference>
<dbReference type="EMBL" id="AHEN01000062">
    <property type="protein sequence ID" value="EJQ90916.1"/>
    <property type="molecule type" value="Genomic_DNA"/>
</dbReference>
<accession>J8E1R7</accession>
<evidence type="ECO:0000256" key="5">
    <source>
        <dbReference type="ARBA" id="ARBA00023088"/>
    </source>
</evidence>
<comment type="caution">
    <text evidence="10">The sequence shown here is derived from an EMBL/GenBank/DDBJ whole genome shotgun (WGS) entry which is preliminary data.</text>
</comment>
<gene>
    <name evidence="10" type="ORF">II3_05648</name>
</gene>
<evidence type="ECO:0000259" key="8">
    <source>
        <dbReference type="PROSITE" id="PS50847"/>
    </source>
</evidence>
<dbReference type="Proteomes" id="UP000006997">
    <property type="component" value="Unassembled WGS sequence"/>
</dbReference>
<evidence type="ECO:0000256" key="4">
    <source>
        <dbReference type="ARBA" id="ARBA00022729"/>
    </source>
</evidence>
<keyword evidence="2" id="KW-0134">Cell wall</keyword>
<organism evidence="10 11">
    <name type="scientific">Bacillus cereus MC67</name>
    <dbReference type="NCBI Taxonomy" id="1053219"/>
    <lineage>
        <taxon>Bacteria</taxon>
        <taxon>Bacillati</taxon>
        <taxon>Bacillota</taxon>
        <taxon>Bacilli</taxon>
        <taxon>Bacillales</taxon>
        <taxon>Bacillaceae</taxon>
        <taxon>Bacillus</taxon>
        <taxon>Bacillus cereus group</taxon>
    </lineage>
</organism>
<dbReference type="Pfam" id="PF16403">
    <property type="entry name" value="Bact_surface_Ig-like"/>
    <property type="match status" value="6"/>
</dbReference>
<evidence type="ECO:0000256" key="7">
    <source>
        <dbReference type="SAM" id="Phobius"/>
    </source>
</evidence>
<name>J8E1R7_BACCE</name>
<proteinExistence type="predicted"/>
<protein>
    <submittedName>
        <fullName evidence="10">LPXTG-domain-containing protein cell wall anchor domain</fullName>
    </submittedName>
</protein>
<keyword evidence="4" id="KW-0732">Signal</keyword>
<feature type="compositionally biased region" description="Low complexity" evidence="6">
    <location>
        <begin position="972"/>
        <end position="1026"/>
    </location>
</feature>
<dbReference type="InterPro" id="IPR035423">
    <property type="entry name" value="M60-like_N"/>
</dbReference>
<sequence>MERIEKERMIYMQKRNNFMFQKPMKVLATSAILTTTLFSPIMTNGLTVHAETIAAQTTNQYEQREFELPGTGSFSSEAKRERRSEQKTYMPTGIYVKPNEQITIEVSGTQKVRAIIGTHQYDKQWGKEVNLSPGSNTISSPNGGLLGFDNSQDTGAVKVKVTQGGSPVPFFELGKHTKEDWITMMKMYPDAHAVQLKSEKAVLTVTRDSAQKYIVDQDPVPLLEKYDEMIRAQDKISGLSETDPNPLHRSTRRIWAFVENPNKPDWGMYASLDGAVFTTAGNAIESALDVNKFGWGQMHEAGHARQQSPWTWSDFRGMGEVTVNLYSLAAQKRLFPDQPTRLEKNKDYEKAFTYLKQTDKDYKNIDDLFVKLVMIWQLQLAYGEDFYPNLHKLYRELPEDLLPKTDEEKIQAFIYNTSKVAKQNSLPFFDQWGLKASQETRQKIEALNYPILTAPIWQATDSKPVIVEKNGETPDMEPKLTVPVGATMNVSDQFDPMSGVSATDKEDGDITDKVTVDGKVDTSKPGTYELTYTAKDSKGHKVTAKQTVTVKEKEETKDEAPVLKVPSETTITEGDKFYPMKDVSATDKEDGDITSEVKYEGNVDTNTPGTYTITYTVKDSAGHLATQTQTITVKEKPAEDKEPELTVPEETVLTVGDQFDPMSGVKAIDKEDGDITSKVTYSGDQGTDKEGTYKIKYVVEDSKGHRVIKLRTVIVKAAEKPSEDQAPVLKVLFTTTLHVGDTFDPMSGVSATDKEDGNLTSKVKYKGNVDTTKPGKYIIEYSVVDSKGVNAIATQTVIVEESGETPDMEPKLTVPVGATMNVGEQFDRMAGVSATDKEDGDLTSKVTVEGKVDTTKPGTYVLTYTVKDSAGHLATQTQTVTVKEKEKPVEDQEPGLTVPAEVNMNVGDKFDPMSGVKAIDKEDGDITDKVIQFAEVDTSKTGTYEVKFLVRDSGGNEVTTIQKVVVKDKDNGTGSDNGSNGSGNNNDSDNGNNNTNNGNSPDNGSTGTNNSNGSDTGNSNISINSTSDKKEDTYKELPKTGASTNNSAALGILMVLAGMVITFGRKFKKVLK</sequence>
<dbReference type="NCBIfam" id="TIGR01167">
    <property type="entry name" value="LPXTG_anchor"/>
    <property type="match status" value="1"/>
</dbReference>